<dbReference type="Proteomes" id="UP000014629">
    <property type="component" value="Unassembled WGS sequence"/>
</dbReference>
<evidence type="ECO:0000313" key="3">
    <source>
        <dbReference type="EMBL" id="EPH39555.1"/>
    </source>
</evidence>
<dbReference type="InterPro" id="IPR023286">
    <property type="entry name" value="ABATE_dom_sf"/>
</dbReference>
<keyword evidence="4" id="KW-1185">Reference proteome</keyword>
<evidence type="ECO:0000256" key="1">
    <source>
        <dbReference type="SAM" id="MobiDB-lite"/>
    </source>
</evidence>
<dbReference type="RefSeq" id="WP_016645465.1">
    <property type="nucleotide sequence ID" value="NZ_AOPZ01000519.1"/>
</dbReference>
<evidence type="ECO:0000259" key="2">
    <source>
        <dbReference type="Pfam" id="PF11706"/>
    </source>
</evidence>
<evidence type="ECO:0000313" key="4">
    <source>
        <dbReference type="Proteomes" id="UP000014629"/>
    </source>
</evidence>
<comment type="caution">
    <text evidence="3">The sequence shown here is derived from an EMBL/GenBank/DDBJ whole genome shotgun (WGS) entry which is preliminary data.</text>
</comment>
<dbReference type="InterPro" id="IPR010852">
    <property type="entry name" value="ABATE"/>
</dbReference>
<dbReference type="AlphaFoldDB" id="S3ZMH7"/>
<protein>
    <recommendedName>
        <fullName evidence="2">Zinc finger CGNR domain-containing protein</fullName>
    </recommendedName>
</protein>
<dbReference type="Gene3D" id="1.10.3300.10">
    <property type="entry name" value="Jann2411-like domain"/>
    <property type="match status" value="1"/>
</dbReference>
<dbReference type="Pfam" id="PF07336">
    <property type="entry name" value="ABATE"/>
    <property type="match status" value="1"/>
</dbReference>
<organism evidence="3 4">
    <name type="scientific">Streptomyces aurantiacus JA 4570</name>
    <dbReference type="NCBI Taxonomy" id="1286094"/>
    <lineage>
        <taxon>Bacteria</taxon>
        <taxon>Bacillati</taxon>
        <taxon>Actinomycetota</taxon>
        <taxon>Actinomycetes</taxon>
        <taxon>Kitasatosporales</taxon>
        <taxon>Streptomycetaceae</taxon>
        <taxon>Streptomyces</taxon>
        <taxon>Streptomyces aurantiacus group</taxon>
    </lineage>
</organism>
<feature type="region of interest" description="Disordered" evidence="1">
    <location>
        <begin position="1"/>
        <end position="21"/>
    </location>
</feature>
<proteinExistence type="predicted"/>
<accession>S3ZMH7</accession>
<name>S3ZMH7_9ACTN</name>
<dbReference type="SUPFAM" id="SSF160904">
    <property type="entry name" value="Jann2411-like"/>
    <property type="match status" value="1"/>
</dbReference>
<reference evidence="3 4" key="1">
    <citation type="submission" date="2013-02" db="EMBL/GenBank/DDBJ databases">
        <title>Draft Genome Sequence of Streptomyces aurantiacus, Which Produces Setomimycin.</title>
        <authorList>
            <person name="Gruening B.A."/>
            <person name="Praeg A."/>
            <person name="Erxleben A."/>
            <person name="Guenther S."/>
            <person name="Mueller M."/>
        </authorList>
    </citation>
    <scope>NUCLEOTIDE SEQUENCE [LARGE SCALE GENOMIC DNA]</scope>
    <source>
        <strain evidence="3 4">JA 4570</strain>
    </source>
</reference>
<dbReference type="EMBL" id="AOPZ01000519">
    <property type="protein sequence ID" value="EPH39555.1"/>
    <property type="molecule type" value="Genomic_DNA"/>
</dbReference>
<dbReference type="Pfam" id="PF11706">
    <property type="entry name" value="zf-CGNR"/>
    <property type="match status" value="1"/>
</dbReference>
<sequence>MAQAHTGSEARPGGPETAEEVSPADLRFRLEGGRPSLTFTATLGKRTRAPVERLREPSDLARWFRAVEMTAAHMPVSQAELTEARLLREALYRLFTGVRTAAAPPPPDVDAVNRWAARPLPGTGLVLGAGGTLRQAPPALDTPDLLGLLARDAADLLGGPLSRRIRECAADDCSLLFADESRAGARRWCSMDACGARAKMAEYRARRRNGTTA</sequence>
<dbReference type="InterPro" id="IPR021005">
    <property type="entry name" value="Znf_CGNR"/>
</dbReference>
<dbReference type="PANTHER" id="PTHR35525">
    <property type="entry name" value="BLL6575 PROTEIN"/>
    <property type="match status" value="1"/>
</dbReference>
<dbReference type="PANTHER" id="PTHR35525:SF3">
    <property type="entry name" value="BLL6575 PROTEIN"/>
    <property type="match status" value="1"/>
</dbReference>
<dbReference type="PATRIC" id="fig|1286094.4.peg.7284"/>
<feature type="domain" description="Zinc finger CGNR" evidence="2">
    <location>
        <begin position="164"/>
        <end position="207"/>
    </location>
</feature>
<dbReference type="OrthoDB" id="123307at2"/>
<gene>
    <name evidence="3" type="ORF">STRAU_7359</name>
</gene>